<dbReference type="RefSeq" id="XP_005720987.1">
    <property type="nucleotide sequence ID" value="XM_005720930.1"/>
</dbReference>
<dbReference type="GO" id="GO:0006955">
    <property type="term" value="P:immune response"/>
    <property type="evidence" value="ECO:0007669"/>
    <property type="project" value="TreeGrafter"/>
</dbReference>
<dbReference type="GO" id="GO:0009897">
    <property type="term" value="C:external side of plasma membrane"/>
    <property type="evidence" value="ECO:0007669"/>
    <property type="project" value="TreeGrafter"/>
</dbReference>
<keyword evidence="6 11" id="KW-0472">Membrane</keyword>
<dbReference type="GO" id="GO:0042130">
    <property type="term" value="P:negative regulation of T cell proliferation"/>
    <property type="evidence" value="ECO:0007669"/>
    <property type="project" value="TreeGrafter"/>
</dbReference>
<dbReference type="InterPro" id="IPR013783">
    <property type="entry name" value="Ig-like_fold"/>
</dbReference>
<dbReference type="InterPro" id="IPR013106">
    <property type="entry name" value="Ig_V-set"/>
</dbReference>
<gene>
    <name evidence="15" type="primary">LOC102204329</name>
</gene>
<keyword evidence="9" id="KW-0325">Glycoprotein</keyword>
<keyword evidence="7" id="KW-1015">Disulfide bond</keyword>
<evidence type="ECO:0000313" key="14">
    <source>
        <dbReference type="Proteomes" id="UP000695023"/>
    </source>
</evidence>
<evidence type="ECO:0000256" key="2">
    <source>
        <dbReference type="ARBA" id="ARBA00022475"/>
    </source>
</evidence>
<dbReference type="GeneID" id="102204329"/>
<name>A0A9Y3V717_9CICH</name>
<keyword evidence="5 11" id="KW-1133">Transmembrane helix</keyword>
<dbReference type="SMART" id="SM00409">
    <property type="entry name" value="IG"/>
    <property type="match status" value="1"/>
</dbReference>
<dbReference type="Pfam" id="PF07686">
    <property type="entry name" value="V-set"/>
    <property type="match status" value="1"/>
</dbReference>
<dbReference type="GO" id="GO:0071222">
    <property type="term" value="P:cellular response to lipopolysaccharide"/>
    <property type="evidence" value="ECO:0007669"/>
    <property type="project" value="TreeGrafter"/>
</dbReference>
<evidence type="ECO:0000313" key="15">
    <source>
        <dbReference type="RefSeq" id="XP_005720987.1"/>
    </source>
</evidence>
<keyword evidence="3 11" id="KW-0812">Transmembrane</keyword>
<evidence type="ECO:0000256" key="1">
    <source>
        <dbReference type="ARBA" id="ARBA00004251"/>
    </source>
</evidence>
<dbReference type="PANTHER" id="PTHR25466:SF14">
    <property type="entry name" value="BUTYROPHILIN SUBFAMILY 2 MEMBER A2-LIKE-RELATED"/>
    <property type="match status" value="1"/>
</dbReference>
<dbReference type="PANTHER" id="PTHR25466">
    <property type="entry name" value="T-LYMPHOCYTE ACTIVATION ANTIGEN"/>
    <property type="match status" value="1"/>
</dbReference>
<keyword evidence="2" id="KW-1003">Cell membrane</keyword>
<evidence type="ECO:0000256" key="9">
    <source>
        <dbReference type="ARBA" id="ARBA00023180"/>
    </source>
</evidence>
<proteinExistence type="predicted"/>
<dbReference type="InterPro" id="IPR051713">
    <property type="entry name" value="T-cell_Activation_Regulation"/>
</dbReference>
<dbReference type="Proteomes" id="UP000695023">
    <property type="component" value="Unplaced"/>
</dbReference>
<feature type="chain" id="PRO_5041219753" evidence="12">
    <location>
        <begin position="30"/>
        <end position="203"/>
    </location>
</feature>
<evidence type="ECO:0000256" key="3">
    <source>
        <dbReference type="ARBA" id="ARBA00022692"/>
    </source>
</evidence>
<dbReference type="GO" id="GO:0007166">
    <property type="term" value="P:cell surface receptor signaling pathway"/>
    <property type="evidence" value="ECO:0007669"/>
    <property type="project" value="TreeGrafter"/>
</dbReference>
<sequence>MILYNETQMKMHAGRWIFLFALWVVCVSSNDEESCEDLGEFCSMSRLSISLGSSVFLPCTARPASSNWVTWSHIPKGEVVNLSPLGHVKYQDPRNGRVKTFPFQGLEGNYSIRIDDLELTDLGCYSCIQNNIHHHCFQVVMVEVGTRRDMQMIYICVSVVALLLLCVGGYTCKKCIGENLTCLKFSFSRDGHEKSKSPREAPT</sequence>
<dbReference type="InterPro" id="IPR003599">
    <property type="entry name" value="Ig_sub"/>
</dbReference>
<organism evidence="14 15">
    <name type="scientific">Pundamilia nyererei</name>
    <dbReference type="NCBI Taxonomy" id="303518"/>
    <lineage>
        <taxon>Eukaryota</taxon>
        <taxon>Metazoa</taxon>
        <taxon>Chordata</taxon>
        <taxon>Craniata</taxon>
        <taxon>Vertebrata</taxon>
        <taxon>Euteleostomi</taxon>
        <taxon>Actinopterygii</taxon>
        <taxon>Neopterygii</taxon>
        <taxon>Teleostei</taxon>
        <taxon>Neoteleostei</taxon>
        <taxon>Acanthomorphata</taxon>
        <taxon>Ovalentaria</taxon>
        <taxon>Cichlomorphae</taxon>
        <taxon>Cichliformes</taxon>
        <taxon>Cichlidae</taxon>
        <taxon>African cichlids</taxon>
        <taxon>Pseudocrenilabrinae</taxon>
        <taxon>Haplochromini</taxon>
        <taxon>Pundamilia</taxon>
    </lineage>
</organism>
<dbReference type="SUPFAM" id="SSF48726">
    <property type="entry name" value="Immunoglobulin"/>
    <property type="match status" value="1"/>
</dbReference>
<keyword evidence="10" id="KW-0393">Immunoglobulin domain</keyword>
<evidence type="ECO:0000256" key="4">
    <source>
        <dbReference type="ARBA" id="ARBA00022729"/>
    </source>
</evidence>
<dbReference type="GO" id="GO:0042102">
    <property type="term" value="P:positive regulation of T cell proliferation"/>
    <property type="evidence" value="ECO:0007669"/>
    <property type="project" value="TreeGrafter"/>
</dbReference>
<evidence type="ECO:0000256" key="7">
    <source>
        <dbReference type="ARBA" id="ARBA00023157"/>
    </source>
</evidence>
<keyword evidence="14" id="KW-1185">Reference proteome</keyword>
<reference evidence="15" key="1">
    <citation type="submission" date="2025-08" db="UniProtKB">
        <authorList>
            <consortium name="RefSeq"/>
        </authorList>
    </citation>
    <scope>IDENTIFICATION</scope>
</reference>
<dbReference type="GO" id="GO:0031295">
    <property type="term" value="P:T cell costimulation"/>
    <property type="evidence" value="ECO:0007669"/>
    <property type="project" value="TreeGrafter"/>
</dbReference>
<protein>
    <submittedName>
        <fullName evidence="15">Uncharacterized protein LOC102204329</fullName>
    </submittedName>
</protein>
<keyword evidence="4 12" id="KW-0732">Signal</keyword>
<keyword evidence="8" id="KW-0675">Receptor</keyword>
<dbReference type="Gene3D" id="2.60.40.10">
    <property type="entry name" value="Immunoglobulins"/>
    <property type="match status" value="1"/>
</dbReference>
<evidence type="ECO:0000256" key="5">
    <source>
        <dbReference type="ARBA" id="ARBA00022989"/>
    </source>
</evidence>
<feature type="domain" description="Immunoglobulin" evidence="13">
    <location>
        <begin position="44"/>
        <end position="143"/>
    </location>
</feature>
<feature type="signal peptide" evidence="12">
    <location>
        <begin position="1"/>
        <end position="29"/>
    </location>
</feature>
<evidence type="ECO:0000256" key="12">
    <source>
        <dbReference type="SAM" id="SignalP"/>
    </source>
</evidence>
<feature type="transmembrane region" description="Helical" evidence="11">
    <location>
        <begin position="152"/>
        <end position="170"/>
    </location>
</feature>
<evidence type="ECO:0000256" key="11">
    <source>
        <dbReference type="SAM" id="Phobius"/>
    </source>
</evidence>
<comment type="subcellular location">
    <subcellularLocation>
        <location evidence="1">Cell membrane</location>
        <topology evidence="1">Single-pass type I membrane protein</topology>
    </subcellularLocation>
</comment>
<dbReference type="InterPro" id="IPR036179">
    <property type="entry name" value="Ig-like_dom_sf"/>
</dbReference>
<evidence type="ECO:0000256" key="10">
    <source>
        <dbReference type="ARBA" id="ARBA00023319"/>
    </source>
</evidence>
<evidence type="ECO:0000259" key="13">
    <source>
        <dbReference type="SMART" id="SM00409"/>
    </source>
</evidence>
<accession>A0A9Y3V717</accession>
<evidence type="ECO:0000256" key="6">
    <source>
        <dbReference type="ARBA" id="ARBA00023136"/>
    </source>
</evidence>
<dbReference type="AlphaFoldDB" id="A0A9Y3V717"/>
<evidence type="ECO:0000256" key="8">
    <source>
        <dbReference type="ARBA" id="ARBA00023170"/>
    </source>
</evidence>